<keyword evidence="2" id="KW-1133">Transmembrane helix</keyword>
<accession>A0A9N8V6L5</accession>
<evidence type="ECO:0000256" key="1">
    <source>
        <dbReference type="SAM" id="MobiDB-lite"/>
    </source>
</evidence>
<organism evidence="3 4">
    <name type="scientific">Ambispora leptoticha</name>
    <dbReference type="NCBI Taxonomy" id="144679"/>
    <lineage>
        <taxon>Eukaryota</taxon>
        <taxon>Fungi</taxon>
        <taxon>Fungi incertae sedis</taxon>
        <taxon>Mucoromycota</taxon>
        <taxon>Glomeromycotina</taxon>
        <taxon>Glomeromycetes</taxon>
        <taxon>Archaeosporales</taxon>
        <taxon>Ambisporaceae</taxon>
        <taxon>Ambispora</taxon>
    </lineage>
</organism>
<sequence>MVEIQKGSEDPNKPEINAKIPTPHYPDPNAPKVEKAAGGFASLSSEVDPTPHAFMTAVCAAGAGYAYQYMKQPRTAAVAAGVSAAYAGSTYLLYHGQHQMGYWVASLASIGLLAFTGPRAFAHKDPFNVSLASLAALSTVGNTLKTYQQRTGRPREFIMHK</sequence>
<dbReference type="EMBL" id="CAJVPS010000006">
    <property type="protein sequence ID" value="CAG8439058.1"/>
    <property type="molecule type" value="Genomic_DNA"/>
</dbReference>
<dbReference type="Proteomes" id="UP000789508">
    <property type="component" value="Unassembled WGS sequence"/>
</dbReference>
<feature type="transmembrane region" description="Helical" evidence="2">
    <location>
        <begin position="100"/>
        <end position="121"/>
    </location>
</feature>
<dbReference type="AlphaFoldDB" id="A0A9N8V6L5"/>
<evidence type="ECO:0000313" key="4">
    <source>
        <dbReference type="Proteomes" id="UP000789508"/>
    </source>
</evidence>
<dbReference type="OrthoDB" id="5537068at2759"/>
<evidence type="ECO:0000256" key="2">
    <source>
        <dbReference type="SAM" id="Phobius"/>
    </source>
</evidence>
<gene>
    <name evidence="3" type="ORF">ALEPTO_LOCUS145</name>
</gene>
<evidence type="ECO:0000313" key="3">
    <source>
        <dbReference type="EMBL" id="CAG8439058.1"/>
    </source>
</evidence>
<protein>
    <submittedName>
        <fullName evidence="3">5778_t:CDS:1</fullName>
    </submittedName>
</protein>
<proteinExistence type="predicted"/>
<keyword evidence="2" id="KW-0472">Membrane</keyword>
<reference evidence="3" key="1">
    <citation type="submission" date="2021-06" db="EMBL/GenBank/DDBJ databases">
        <authorList>
            <person name="Kallberg Y."/>
            <person name="Tangrot J."/>
            <person name="Rosling A."/>
        </authorList>
    </citation>
    <scope>NUCLEOTIDE SEQUENCE</scope>
    <source>
        <strain evidence="3">FL130A</strain>
    </source>
</reference>
<feature type="region of interest" description="Disordered" evidence="1">
    <location>
        <begin position="1"/>
        <end position="31"/>
    </location>
</feature>
<comment type="caution">
    <text evidence="3">The sequence shown here is derived from an EMBL/GenBank/DDBJ whole genome shotgun (WGS) entry which is preliminary data.</text>
</comment>
<keyword evidence="4" id="KW-1185">Reference proteome</keyword>
<feature type="transmembrane region" description="Helical" evidence="2">
    <location>
        <begin position="76"/>
        <end position="94"/>
    </location>
</feature>
<keyword evidence="2" id="KW-0812">Transmembrane</keyword>
<feature type="compositionally biased region" description="Basic and acidic residues" evidence="1">
    <location>
        <begin position="1"/>
        <end position="13"/>
    </location>
</feature>
<name>A0A9N8V6L5_9GLOM</name>